<sequence>MIMKYEINIINTLRQLSDPKNPENDQPSLTKQKPTVLDLLKNIAHRASSKHNYYRSLNMADRSIIQKY</sequence>
<dbReference type="Proteomes" id="UP000541444">
    <property type="component" value="Unassembled WGS sequence"/>
</dbReference>
<evidence type="ECO:0000313" key="2">
    <source>
        <dbReference type="Proteomes" id="UP000541444"/>
    </source>
</evidence>
<name>A0A7J7MAN9_9MAGN</name>
<keyword evidence="2" id="KW-1185">Reference proteome</keyword>
<dbReference type="EMBL" id="JACGCM010001659">
    <property type="protein sequence ID" value="KAF6151956.1"/>
    <property type="molecule type" value="Genomic_DNA"/>
</dbReference>
<organism evidence="1 2">
    <name type="scientific">Kingdonia uniflora</name>
    <dbReference type="NCBI Taxonomy" id="39325"/>
    <lineage>
        <taxon>Eukaryota</taxon>
        <taxon>Viridiplantae</taxon>
        <taxon>Streptophyta</taxon>
        <taxon>Embryophyta</taxon>
        <taxon>Tracheophyta</taxon>
        <taxon>Spermatophyta</taxon>
        <taxon>Magnoliopsida</taxon>
        <taxon>Ranunculales</taxon>
        <taxon>Circaeasteraceae</taxon>
        <taxon>Kingdonia</taxon>
    </lineage>
</organism>
<gene>
    <name evidence="1" type="ORF">GIB67_010530</name>
</gene>
<evidence type="ECO:0000313" key="1">
    <source>
        <dbReference type="EMBL" id="KAF6151956.1"/>
    </source>
</evidence>
<protein>
    <submittedName>
        <fullName evidence="1">Uncharacterized protein</fullName>
    </submittedName>
</protein>
<comment type="caution">
    <text evidence="1">The sequence shown here is derived from an EMBL/GenBank/DDBJ whole genome shotgun (WGS) entry which is preliminary data.</text>
</comment>
<reference evidence="1 2" key="1">
    <citation type="journal article" date="2020" name="IScience">
        <title>Genome Sequencing of the Endangered Kingdonia uniflora (Circaeasteraceae, Ranunculales) Reveals Potential Mechanisms of Evolutionary Specialization.</title>
        <authorList>
            <person name="Sun Y."/>
            <person name="Deng T."/>
            <person name="Zhang A."/>
            <person name="Moore M.J."/>
            <person name="Landis J.B."/>
            <person name="Lin N."/>
            <person name="Zhang H."/>
            <person name="Zhang X."/>
            <person name="Huang J."/>
            <person name="Zhang X."/>
            <person name="Sun H."/>
            <person name="Wang H."/>
        </authorList>
    </citation>
    <scope>NUCLEOTIDE SEQUENCE [LARGE SCALE GENOMIC DNA]</scope>
    <source>
        <strain evidence="1">TB1705</strain>
        <tissue evidence="1">Leaf</tissue>
    </source>
</reference>
<dbReference type="AlphaFoldDB" id="A0A7J7MAN9"/>
<proteinExistence type="predicted"/>
<accession>A0A7J7MAN9</accession>